<evidence type="ECO:0000256" key="2">
    <source>
        <dbReference type="SAM" id="Phobius"/>
    </source>
</evidence>
<organism evidence="3 4">
    <name type="scientific">Babesia ovata</name>
    <dbReference type="NCBI Taxonomy" id="189622"/>
    <lineage>
        <taxon>Eukaryota</taxon>
        <taxon>Sar</taxon>
        <taxon>Alveolata</taxon>
        <taxon>Apicomplexa</taxon>
        <taxon>Aconoidasida</taxon>
        <taxon>Piroplasmida</taxon>
        <taxon>Babesiidae</taxon>
        <taxon>Babesia</taxon>
    </lineage>
</organism>
<dbReference type="GO" id="GO:0016301">
    <property type="term" value="F:kinase activity"/>
    <property type="evidence" value="ECO:0007669"/>
    <property type="project" value="UniProtKB-KW"/>
</dbReference>
<dbReference type="Proteomes" id="UP000236319">
    <property type="component" value="Unassembled WGS sequence"/>
</dbReference>
<comment type="caution">
    <text evidence="3">The sequence shown here is derived from an EMBL/GenBank/DDBJ whole genome shotgun (WGS) entry which is preliminary data.</text>
</comment>
<evidence type="ECO:0000256" key="1">
    <source>
        <dbReference type="SAM" id="MobiDB-lite"/>
    </source>
</evidence>
<keyword evidence="2" id="KW-1133">Transmembrane helix</keyword>
<dbReference type="VEuPathDB" id="PiroplasmaDB:BOVATA_048000"/>
<dbReference type="GeneID" id="39877077"/>
<keyword evidence="3" id="KW-0418">Kinase</keyword>
<dbReference type="RefSeq" id="XP_028869550.1">
    <property type="nucleotide sequence ID" value="XM_029013717.1"/>
</dbReference>
<keyword evidence="2" id="KW-0472">Membrane</keyword>
<evidence type="ECO:0000313" key="4">
    <source>
        <dbReference type="Proteomes" id="UP000236319"/>
    </source>
</evidence>
<keyword evidence="4" id="KW-1185">Reference proteome</keyword>
<feature type="compositionally biased region" description="Gly residues" evidence="1">
    <location>
        <begin position="148"/>
        <end position="159"/>
    </location>
</feature>
<feature type="compositionally biased region" description="Basic and acidic residues" evidence="1">
    <location>
        <begin position="134"/>
        <end position="147"/>
    </location>
</feature>
<name>A0A2H6KJZ1_9APIC</name>
<reference evidence="3 4" key="1">
    <citation type="journal article" date="2017" name="BMC Genomics">
        <title>Whole-genome assembly of Babesia ovata and comparative genomics between closely related pathogens.</title>
        <authorList>
            <person name="Yamagishi J."/>
            <person name="Asada M."/>
            <person name="Hakimi H."/>
            <person name="Tanaka T.Q."/>
            <person name="Sugimoto C."/>
            <person name="Kawazu S."/>
        </authorList>
    </citation>
    <scope>NUCLEOTIDE SEQUENCE [LARGE SCALE GENOMIC DNA]</scope>
    <source>
        <strain evidence="3 4">Miyake</strain>
    </source>
</reference>
<evidence type="ECO:0000313" key="3">
    <source>
        <dbReference type="EMBL" id="GBE63307.1"/>
    </source>
</evidence>
<keyword evidence="3" id="KW-0808">Transferase</keyword>
<accession>A0A2H6KJZ1</accession>
<gene>
    <name evidence="3" type="ORF">BOVATA_048000</name>
</gene>
<feature type="transmembrane region" description="Helical" evidence="2">
    <location>
        <begin position="35"/>
        <end position="60"/>
    </location>
</feature>
<feature type="region of interest" description="Disordered" evidence="1">
    <location>
        <begin position="134"/>
        <end position="159"/>
    </location>
</feature>
<protein>
    <submittedName>
        <fullName evidence="3">Uncharacterized aarF domain-containing kinase 2, putative</fullName>
    </submittedName>
</protein>
<proteinExistence type="predicted"/>
<dbReference type="EMBL" id="BDSA01000030">
    <property type="protein sequence ID" value="GBE63307.1"/>
    <property type="molecule type" value="Genomic_DNA"/>
</dbReference>
<sequence>MPTCHIAFTSQLSILLGTLTTGNGEATILEKKSEFIGLIFVCFAYFVMFPRAICSITFFFQICQVLTHRLQYGQADLGAVAALSGKDLFGLRRIGIFFSVFNHPVIRTFLTTVLVHVRVSELLGELRHAAPEGVEEKRVVEAGERGGGEGGDGGGKGGE</sequence>
<keyword evidence="2" id="KW-0812">Transmembrane</keyword>
<dbReference type="AlphaFoldDB" id="A0A2H6KJZ1"/>